<keyword evidence="2" id="KW-1185">Reference proteome</keyword>
<reference evidence="2" key="1">
    <citation type="journal article" date="2019" name="Int. J. Syst. Evol. Microbiol.">
        <title>The Global Catalogue of Microorganisms (GCM) 10K type strain sequencing project: providing services to taxonomists for standard genome sequencing and annotation.</title>
        <authorList>
            <consortium name="The Broad Institute Genomics Platform"/>
            <consortium name="The Broad Institute Genome Sequencing Center for Infectious Disease"/>
            <person name="Wu L."/>
            <person name="Ma J."/>
        </authorList>
    </citation>
    <scope>NUCLEOTIDE SEQUENCE [LARGE SCALE GENOMIC DNA]</scope>
    <source>
        <strain evidence="2">JCM 32148</strain>
    </source>
</reference>
<evidence type="ECO:0000313" key="1">
    <source>
        <dbReference type="EMBL" id="MFD0786465.1"/>
    </source>
</evidence>
<name>A0ABW3A6J0_9ACTN</name>
<sequence length="63" mass="7028">RRQVPAARLATSPLLPMLTWRPLKDRRQARDERSGVQLMIRQGGGSLGPPQPLRAFAALLQAR</sequence>
<dbReference type="EMBL" id="JBHTHM010001370">
    <property type="protein sequence ID" value="MFD0786465.1"/>
    <property type="molecule type" value="Genomic_DNA"/>
</dbReference>
<dbReference type="Proteomes" id="UP001597053">
    <property type="component" value="Unassembled WGS sequence"/>
</dbReference>
<feature type="non-terminal residue" evidence="1">
    <location>
        <position position="1"/>
    </location>
</feature>
<evidence type="ECO:0000313" key="2">
    <source>
        <dbReference type="Proteomes" id="UP001597053"/>
    </source>
</evidence>
<proteinExistence type="predicted"/>
<comment type="caution">
    <text evidence="1">The sequence shown here is derived from an EMBL/GenBank/DDBJ whole genome shotgun (WGS) entry which is preliminary data.</text>
</comment>
<accession>A0ABW3A6J0</accession>
<organism evidence="1 2">
    <name type="scientific">Micromonospora azadirachtae</name>
    <dbReference type="NCBI Taxonomy" id="1970735"/>
    <lineage>
        <taxon>Bacteria</taxon>
        <taxon>Bacillati</taxon>
        <taxon>Actinomycetota</taxon>
        <taxon>Actinomycetes</taxon>
        <taxon>Micromonosporales</taxon>
        <taxon>Micromonosporaceae</taxon>
        <taxon>Micromonospora</taxon>
    </lineage>
</organism>
<gene>
    <name evidence="1" type="ORF">ACFQZ8_21405</name>
</gene>
<protein>
    <submittedName>
        <fullName evidence="1">Uncharacterized protein</fullName>
    </submittedName>
</protein>